<proteinExistence type="predicted"/>
<keyword evidence="2" id="KW-1185">Reference proteome</keyword>
<dbReference type="SUPFAM" id="SSF48452">
    <property type="entry name" value="TPR-like"/>
    <property type="match status" value="1"/>
</dbReference>
<evidence type="ECO:0000313" key="1">
    <source>
        <dbReference type="EMBL" id="BAV94340.1"/>
    </source>
</evidence>
<dbReference type="Pfam" id="PF12771">
    <property type="entry name" value="SusD-like_2"/>
    <property type="match status" value="1"/>
</dbReference>
<name>A0A1J1E2T6_9FLAO</name>
<dbReference type="EMBL" id="AP014564">
    <property type="protein sequence ID" value="BAV94340.1"/>
    <property type="molecule type" value="Genomic_DNA"/>
</dbReference>
<accession>A0A1J1E2T6</accession>
<dbReference type="Gene3D" id="1.25.40.390">
    <property type="match status" value="1"/>
</dbReference>
<dbReference type="Proteomes" id="UP000243197">
    <property type="component" value="Chromosome"/>
</dbReference>
<dbReference type="InterPro" id="IPR011990">
    <property type="entry name" value="TPR-like_helical_dom_sf"/>
</dbReference>
<organism evidence="1 2">
    <name type="scientific">Ichthyobacterium seriolicida</name>
    <dbReference type="NCBI Taxonomy" id="242600"/>
    <lineage>
        <taxon>Bacteria</taxon>
        <taxon>Pseudomonadati</taxon>
        <taxon>Bacteroidota</taxon>
        <taxon>Flavobacteriia</taxon>
        <taxon>Flavobacteriales</taxon>
        <taxon>Ichthyobacteriaceae</taxon>
        <taxon>Ichthyobacterium</taxon>
    </lineage>
</organism>
<dbReference type="InterPro" id="IPR041662">
    <property type="entry name" value="SusD-like_2"/>
</dbReference>
<sequence length="419" mass="46637">MESTDESNYNISKKDIAGEIFIDTYRKVLKNLDQAKEFLKTEDVSAEAKKVRTAILDINSVFAYSRLVETFGDIPYSEALDVKNLTPKYDDAKTVYKDLISKLDMAIKGIGSSTSGAYEHDNMYTTVSGWKKFAASLMLRMGMVLADVDQTYAKSIVVKAHGYGLFTSNTDNAYYKYRSTSPHQNLVYVGLVASKKNEYVMAKTLVDILKDFPNSSSNTTSDQDPRLSRLCTAVEGSSEYSGAEIGAKSQYNRYSHITDQFKVSDRAARVLDYSEVELLLAEACERNFLSGSAKDHYDKGVTASIVFFGGSEQEATTYLGKADAQYTTSGNTSSDWKQKIGTQLWIAMYNRGASAWLHWRRLDFPQLVAPAGNPHGMTAPPYRLTYPVSEQSLNGDSYKKASDAIGGDKLSVKLFWDKH</sequence>
<protein>
    <recommendedName>
        <fullName evidence="3">SusD/RagB family nutrient-binding outer membrane lipoprotein</fullName>
    </recommendedName>
</protein>
<reference evidence="1 2" key="1">
    <citation type="submission" date="2014-03" db="EMBL/GenBank/DDBJ databases">
        <title>complete genome sequence of Flavobacteriaceae bacterium JBKA-6.</title>
        <authorList>
            <person name="Takano T."/>
            <person name="Nakamura Y."/>
            <person name="Takuma S."/>
            <person name="Yasuike M."/>
            <person name="Matsuyama T."/>
            <person name="Sakai T."/>
            <person name="Fujiwara A."/>
            <person name="Kimoto K."/>
            <person name="Fukuda Y."/>
            <person name="Kondo H."/>
            <person name="Hirono I."/>
            <person name="Nakayasu C."/>
        </authorList>
    </citation>
    <scope>NUCLEOTIDE SEQUENCE [LARGE SCALE GENOMIC DNA]</scope>
    <source>
        <strain evidence="1 2">JBKA-6</strain>
    </source>
</reference>
<evidence type="ECO:0008006" key="3">
    <source>
        <dbReference type="Google" id="ProtNLM"/>
    </source>
</evidence>
<gene>
    <name evidence="1" type="ORF">JBKA6_0327</name>
</gene>
<evidence type="ECO:0000313" key="2">
    <source>
        <dbReference type="Proteomes" id="UP000243197"/>
    </source>
</evidence>
<dbReference type="AlphaFoldDB" id="A0A1J1E2T6"/>
<dbReference type="KEGG" id="ise:JBKA6_0327"/>